<dbReference type="SUPFAM" id="SSF50630">
    <property type="entry name" value="Acid proteases"/>
    <property type="match status" value="1"/>
</dbReference>
<keyword evidence="1" id="KW-0645">Protease</keyword>
<proteinExistence type="predicted"/>
<dbReference type="Gene3D" id="2.40.70.10">
    <property type="entry name" value="Acid Proteases"/>
    <property type="match status" value="1"/>
</dbReference>
<dbReference type="InterPro" id="IPR051708">
    <property type="entry name" value="Plant_Aspart_Prot_A1"/>
</dbReference>
<evidence type="ECO:0000313" key="3">
    <source>
        <dbReference type="EMBL" id="KAK7360584.1"/>
    </source>
</evidence>
<protein>
    <submittedName>
        <fullName evidence="3">Uncharacterized protein</fullName>
    </submittedName>
</protein>
<evidence type="ECO:0000313" key="4">
    <source>
        <dbReference type="Proteomes" id="UP001367508"/>
    </source>
</evidence>
<sequence>MTFPIKSKLFDFVFNLFDILHVLFFFPSDGTLCGHTIHLIPRDSPLSPSYDPSSTHFRRLHNAFQRSLKRINHIKSSIVSSKGTTQVPVEPSGGDYLMKFSMGTPPVEVVHGPNVITTSIIRKEPNNLYHLTLEALSVGKERIPLANKGENKIDPNSVKENIIIDFGTKVNVLPSDVYDALVSV</sequence>
<gene>
    <name evidence="3" type="ORF">VNO77_02591</name>
</gene>
<dbReference type="GO" id="GO:0006508">
    <property type="term" value="P:proteolysis"/>
    <property type="evidence" value="ECO:0007669"/>
    <property type="project" value="UniProtKB-KW"/>
</dbReference>
<dbReference type="GO" id="GO:0008233">
    <property type="term" value="F:peptidase activity"/>
    <property type="evidence" value="ECO:0007669"/>
    <property type="project" value="UniProtKB-KW"/>
</dbReference>
<comment type="caution">
    <text evidence="3">The sequence shown here is derived from an EMBL/GenBank/DDBJ whole genome shotgun (WGS) entry which is preliminary data.</text>
</comment>
<keyword evidence="4" id="KW-1185">Reference proteome</keyword>
<dbReference type="GO" id="GO:0005576">
    <property type="term" value="C:extracellular region"/>
    <property type="evidence" value="ECO:0007669"/>
    <property type="project" value="TreeGrafter"/>
</dbReference>
<keyword evidence="2" id="KW-0378">Hydrolase</keyword>
<dbReference type="InterPro" id="IPR021109">
    <property type="entry name" value="Peptidase_aspartic_dom_sf"/>
</dbReference>
<evidence type="ECO:0000256" key="1">
    <source>
        <dbReference type="ARBA" id="ARBA00022670"/>
    </source>
</evidence>
<dbReference type="PANTHER" id="PTHR47967:SF66">
    <property type="entry name" value="ASPARTIC PROTEINASE CDR1-RELATED"/>
    <property type="match status" value="1"/>
</dbReference>
<dbReference type="Proteomes" id="UP001367508">
    <property type="component" value="Unassembled WGS sequence"/>
</dbReference>
<organism evidence="3 4">
    <name type="scientific">Canavalia gladiata</name>
    <name type="common">Sword bean</name>
    <name type="synonym">Dolichos gladiatus</name>
    <dbReference type="NCBI Taxonomy" id="3824"/>
    <lineage>
        <taxon>Eukaryota</taxon>
        <taxon>Viridiplantae</taxon>
        <taxon>Streptophyta</taxon>
        <taxon>Embryophyta</taxon>
        <taxon>Tracheophyta</taxon>
        <taxon>Spermatophyta</taxon>
        <taxon>Magnoliopsida</taxon>
        <taxon>eudicotyledons</taxon>
        <taxon>Gunneridae</taxon>
        <taxon>Pentapetalae</taxon>
        <taxon>rosids</taxon>
        <taxon>fabids</taxon>
        <taxon>Fabales</taxon>
        <taxon>Fabaceae</taxon>
        <taxon>Papilionoideae</taxon>
        <taxon>50 kb inversion clade</taxon>
        <taxon>NPAAA clade</taxon>
        <taxon>indigoferoid/millettioid clade</taxon>
        <taxon>Phaseoleae</taxon>
        <taxon>Canavalia</taxon>
    </lineage>
</organism>
<dbReference type="AlphaFoldDB" id="A0AAN9MTH3"/>
<name>A0AAN9MTH3_CANGL</name>
<evidence type="ECO:0000256" key="2">
    <source>
        <dbReference type="ARBA" id="ARBA00022801"/>
    </source>
</evidence>
<dbReference type="EMBL" id="JAYMYQ010000001">
    <property type="protein sequence ID" value="KAK7360584.1"/>
    <property type="molecule type" value="Genomic_DNA"/>
</dbReference>
<accession>A0AAN9MTH3</accession>
<dbReference type="PANTHER" id="PTHR47967">
    <property type="entry name" value="OS07G0603500 PROTEIN-RELATED"/>
    <property type="match status" value="1"/>
</dbReference>
<reference evidence="3 4" key="1">
    <citation type="submission" date="2024-01" db="EMBL/GenBank/DDBJ databases">
        <title>The genomes of 5 underutilized Papilionoideae crops provide insights into root nodulation and disease resistanc.</title>
        <authorList>
            <person name="Jiang F."/>
        </authorList>
    </citation>
    <scope>NUCLEOTIDE SEQUENCE [LARGE SCALE GENOMIC DNA]</scope>
    <source>
        <strain evidence="3">LVBAO_FW01</strain>
        <tissue evidence="3">Leaves</tissue>
    </source>
</reference>